<dbReference type="AlphaFoldDB" id="A0A1D1W2P4"/>
<organism evidence="1 2">
    <name type="scientific">Ramazzottius varieornatus</name>
    <name type="common">Water bear</name>
    <name type="synonym">Tardigrade</name>
    <dbReference type="NCBI Taxonomy" id="947166"/>
    <lineage>
        <taxon>Eukaryota</taxon>
        <taxon>Metazoa</taxon>
        <taxon>Ecdysozoa</taxon>
        <taxon>Tardigrada</taxon>
        <taxon>Eutardigrada</taxon>
        <taxon>Parachela</taxon>
        <taxon>Hypsibioidea</taxon>
        <taxon>Ramazzottiidae</taxon>
        <taxon>Ramazzottius</taxon>
    </lineage>
</organism>
<keyword evidence="2" id="KW-1185">Reference proteome</keyword>
<dbReference type="EMBL" id="BDGG01000015">
    <property type="protein sequence ID" value="GAV07681.1"/>
    <property type="molecule type" value="Genomic_DNA"/>
</dbReference>
<evidence type="ECO:0000313" key="2">
    <source>
        <dbReference type="Proteomes" id="UP000186922"/>
    </source>
</evidence>
<protein>
    <submittedName>
        <fullName evidence="1">Uncharacterized protein</fullName>
    </submittedName>
</protein>
<comment type="caution">
    <text evidence="1">The sequence shown here is derived from an EMBL/GenBank/DDBJ whole genome shotgun (WGS) entry which is preliminary data.</text>
</comment>
<accession>A0A1D1W2P4</accession>
<dbReference type="Proteomes" id="UP000186922">
    <property type="component" value="Unassembled WGS sequence"/>
</dbReference>
<sequence length="104" mass="12184">MDYAMYQPGKANDVWPDGRGDWHLEHRSAEQKEWQDSTGRKLEVIDCAFLAQFLTLLPQVPKALFTVPFDFKGRRDWRQILAPQEELAEISSDLLKFKERTSPF</sequence>
<name>A0A1D1W2P4_RAMVA</name>
<proteinExistence type="predicted"/>
<gene>
    <name evidence="1" type="primary">RvY_17492-1</name>
    <name evidence="1" type="synonym">RvY_17492.1</name>
    <name evidence="1" type="ORF">RvY_17492</name>
</gene>
<evidence type="ECO:0000313" key="1">
    <source>
        <dbReference type="EMBL" id="GAV07681.1"/>
    </source>
</evidence>
<reference evidence="1 2" key="1">
    <citation type="journal article" date="2016" name="Nat. Commun.">
        <title>Extremotolerant tardigrade genome and improved radiotolerance of human cultured cells by tardigrade-unique protein.</title>
        <authorList>
            <person name="Hashimoto T."/>
            <person name="Horikawa D.D."/>
            <person name="Saito Y."/>
            <person name="Kuwahara H."/>
            <person name="Kozuka-Hata H."/>
            <person name="Shin-I T."/>
            <person name="Minakuchi Y."/>
            <person name="Ohishi K."/>
            <person name="Motoyama A."/>
            <person name="Aizu T."/>
            <person name="Enomoto A."/>
            <person name="Kondo K."/>
            <person name="Tanaka S."/>
            <person name="Hara Y."/>
            <person name="Koshikawa S."/>
            <person name="Sagara H."/>
            <person name="Miura T."/>
            <person name="Yokobori S."/>
            <person name="Miyagawa K."/>
            <person name="Suzuki Y."/>
            <person name="Kubo T."/>
            <person name="Oyama M."/>
            <person name="Kohara Y."/>
            <person name="Fujiyama A."/>
            <person name="Arakawa K."/>
            <person name="Katayama T."/>
            <person name="Toyoda A."/>
            <person name="Kunieda T."/>
        </authorList>
    </citation>
    <scope>NUCLEOTIDE SEQUENCE [LARGE SCALE GENOMIC DNA]</scope>
    <source>
        <strain evidence="1 2">YOKOZUNA-1</strain>
    </source>
</reference>